<dbReference type="Pfam" id="PF00106">
    <property type="entry name" value="adh_short"/>
    <property type="match status" value="1"/>
</dbReference>
<evidence type="ECO:0000256" key="3">
    <source>
        <dbReference type="RuleBase" id="RU000363"/>
    </source>
</evidence>
<comment type="similarity">
    <text evidence="1 3">Belongs to the short-chain dehydrogenases/reductases (SDR) family.</text>
</comment>
<gene>
    <name evidence="5" type="ORF">EA187_05225</name>
</gene>
<keyword evidence="6" id="KW-1185">Reference proteome</keyword>
<protein>
    <submittedName>
        <fullName evidence="5">SDR family oxidoreductase</fullName>
    </submittedName>
</protein>
<dbReference type="EMBL" id="SADD01000001">
    <property type="protein sequence ID" value="RVU48831.1"/>
    <property type="molecule type" value="Genomic_DNA"/>
</dbReference>
<dbReference type="SUPFAM" id="SSF51735">
    <property type="entry name" value="NAD(P)-binding Rossmann-fold domains"/>
    <property type="match status" value="1"/>
</dbReference>
<dbReference type="InterPro" id="IPR057326">
    <property type="entry name" value="KR_dom"/>
</dbReference>
<dbReference type="Gene3D" id="3.40.50.720">
    <property type="entry name" value="NAD(P)-binding Rossmann-like Domain"/>
    <property type="match status" value="1"/>
</dbReference>
<feature type="domain" description="Ketoreductase" evidence="4">
    <location>
        <begin position="40"/>
        <end position="209"/>
    </location>
</feature>
<dbReference type="SMART" id="SM00822">
    <property type="entry name" value="PKS_KR"/>
    <property type="match status" value="1"/>
</dbReference>
<dbReference type="NCBIfam" id="NF004825">
    <property type="entry name" value="PRK06181.1"/>
    <property type="match status" value="1"/>
</dbReference>
<reference evidence="5 6" key="1">
    <citation type="submission" date="2019-01" db="EMBL/GenBank/DDBJ databases">
        <title>Lujinxingia litoralis gen. nov., sp. nov. and Lujinxingia sediminis gen. nov., sp. nov., new members in the order Bradymonadales, isolated from coastal sediment.</title>
        <authorList>
            <person name="Li C.-M."/>
        </authorList>
    </citation>
    <scope>NUCLEOTIDE SEQUENCE [LARGE SCALE GENOMIC DNA]</scope>
    <source>
        <strain evidence="5 6">SEH01</strain>
    </source>
</reference>
<organism evidence="5 6">
    <name type="scientific">Lujinxingia sediminis</name>
    <dbReference type="NCBI Taxonomy" id="2480984"/>
    <lineage>
        <taxon>Bacteria</taxon>
        <taxon>Deltaproteobacteria</taxon>
        <taxon>Bradymonadales</taxon>
        <taxon>Lujinxingiaceae</taxon>
        <taxon>Lujinxingia</taxon>
    </lineage>
</organism>
<dbReference type="PRINTS" id="PR00081">
    <property type="entry name" value="GDHRDH"/>
</dbReference>
<name>A0ABY0CZ25_9DELT</name>
<dbReference type="PANTHER" id="PTHR44196">
    <property type="entry name" value="DEHYDROGENASE/REDUCTASE SDR FAMILY MEMBER 7B"/>
    <property type="match status" value="1"/>
</dbReference>
<dbReference type="InterPro" id="IPR036291">
    <property type="entry name" value="NAD(P)-bd_dom_sf"/>
</dbReference>
<dbReference type="PROSITE" id="PS00061">
    <property type="entry name" value="ADH_SHORT"/>
    <property type="match status" value="1"/>
</dbReference>
<comment type="caution">
    <text evidence="5">The sequence shown here is derived from an EMBL/GenBank/DDBJ whole genome shotgun (WGS) entry which is preliminary data.</text>
</comment>
<proteinExistence type="inferred from homology"/>
<dbReference type="Proteomes" id="UP000282926">
    <property type="component" value="Unassembled WGS sequence"/>
</dbReference>
<evidence type="ECO:0000256" key="2">
    <source>
        <dbReference type="ARBA" id="ARBA00023002"/>
    </source>
</evidence>
<sequence length="306" mass="32953">MALLDEQGVWRFRARSRGRVLTRQRVEQKDAMMAENFRNKVVWITGGGSGIGAALAHEFGQQGARVVVSGRRLEPLAEVVAELKGKGAEAMALGCDVTKVGELELAVEAVVERFGGLDVAVANAGFSVGGRLEELHASEWRRQFDTNVTGAAMTLRYALPHLYASKGRAVVMGSVAGTLGVPGNSAYCASKFAVRGMAQALSAELAGSGVSCTLLQPGFVHSDINRVDNQNQVHEDWEDRRPAQLMWPADKAARQMLKAIAARKREAVITGHGKVATFLAYHTPGLTQAVLARAGERLRPKHHHEA</sequence>
<dbReference type="InterPro" id="IPR002347">
    <property type="entry name" value="SDR_fam"/>
</dbReference>
<evidence type="ECO:0000256" key="1">
    <source>
        <dbReference type="ARBA" id="ARBA00006484"/>
    </source>
</evidence>
<keyword evidence="2" id="KW-0560">Oxidoreductase</keyword>
<accession>A0ABY0CZ25</accession>
<dbReference type="PANTHER" id="PTHR44196:SF1">
    <property type="entry name" value="DEHYDROGENASE_REDUCTASE SDR FAMILY MEMBER 7B"/>
    <property type="match status" value="1"/>
</dbReference>
<evidence type="ECO:0000313" key="6">
    <source>
        <dbReference type="Proteomes" id="UP000282926"/>
    </source>
</evidence>
<evidence type="ECO:0000313" key="5">
    <source>
        <dbReference type="EMBL" id="RVU48831.1"/>
    </source>
</evidence>
<evidence type="ECO:0000259" key="4">
    <source>
        <dbReference type="SMART" id="SM00822"/>
    </source>
</evidence>
<dbReference type="InterPro" id="IPR020904">
    <property type="entry name" value="Sc_DH/Rdtase_CS"/>
</dbReference>
<dbReference type="PRINTS" id="PR00080">
    <property type="entry name" value="SDRFAMILY"/>
</dbReference>